<gene>
    <name evidence="2" type="ORF">DERF_007374</name>
</gene>
<reference evidence="2" key="2">
    <citation type="journal article" date="2022" name="Res Sq">
        <title>Comparative Genomics Reveals Insights into the Divergent Evolution of Astigmatic Mites and Household Pest Adaptations.</title>
        <authorList>
            <person name="Xiong Q."/>
            <person name="Wan A.T.-Y."/>
            <person name="Liu X.-Y."/>
            <person name="Fung C.S.-H."/>
            <person name="Xiao X."/>
            <person name="Malainual N."/>
            <person name="Hou J."/>
            <person name="Wang L."/>
            <person name="Wang M."/>
            <person name="Yang K."/>
            <person name="Cui Y."/>
            <person name="Leung E."/>
            <person name="Nong W."/>
            <person name="Shin S.-K."/>
            <person name="Au S."/>
            <person name="Jeong K.Y."/>
            <person name="Chew F.T."/>
            <person name="Hui J."/>
            <person name="Leung T.F."/>
            <person name="Tungtrongchitr A."/>
            <person name="Zhong N."/>
            <person name="Liu Z."/>
            <person name="Tsui S."/>
        </authorList>
    </citation>
    <scope>NUCLEOTIDE SEQUENCE</scope>
    <source>
        <strain evidence="2">Derf</strain>
        <tissue evidence="2">Whole organism</tissue>
    </source>
</reference>
<comment type="caution">
    <text evidence="2">The sequence shown here is derived from an EMBL/GenBank/DDBJ whole genome shotgun (WGS) entry which is preliminary data.</text>
</comment>
<organism evidence="2 3">
    <name type="scientific">Dermatophagoides farinae</name>
    <name type="common">American house dust mite</name>
    <dbReference type="NCBI Taxonomy" id="6954"/>
    <lineage>
        <taxon>Eukaryota</taxon>
        <taxon>Metazoa</taxon>
        <taxon>Ecdysozoa</taxon>
        <taxon>Arthropoda</taxon>
        <taxon>Chelicerata</taxon>
        <taxon>Arachnida</taxon>
        <taxon>Acari</taxon>
        <taxon>Acariformes</taxon>
        <taxon>Sarcoptiformes</taxon>
        <taxon>Astigmata</taxon>
        <taxon>Psoroptidia</taxon>
        <taxon>Analgoidea</taxon>
        <taxon>Pyroglyphidae</taxon>
        <taxon>Dermatophagoidinae</taxon>
        <taxon>Dermatophagoides</taxon>
    </lineage>
</organism>
<dbReference type="AlphaFoldDB" id="A0A922L5X7"/>
<protein>
    <submittedName>
        <fullName evidence="2">Uncharacterized protein</fullName>
    </submittedName>
</protein>
<feature type="transmembrane region" description="Helical" evidence="1">
    <location>
        <begin position="30"/>
        <end position="49"/>
    </location>
</feature>
<proteinExistence type="predicted"/>
<name>A0A922L5X7_DERFA</name>
<dbReference type="EMBL" id="ASGP02000003">
    <property type="protein sequence ID" value="KAH9516644.1"/>
    <property type="molecule type" value="Genomic_DNA"/>
</dbReference>
<keyword evidence="1" id="KW-0812">Transmembrane</keyword>
<evidence type="ECO:0000313" key="2">
    <source>
        <dbReference type="EMBL" id="KAH9516644.1"/>
    </source>
</evidence>
<accession>A0A922L5X7</accession>
<evidence type="ECO:0000256" key="1">
    <source>
        <dbReference type="SAM" id="Phobius"/>
    </source>
</evidence>
<sequence>MSMTKPWIHNSIHSYCVVSLAKKHLDDSVLMSYLYNVIPNFHLITFTWMNKKNFKAQTKANNRNNNIVAI</sequence>
<reference evidence="2" key="1">
    <citation type="submission" date="2013-05" db="EMBL/GenBank/DDBJ databases">
        <authorList>
            <person name="Yim A.K.Y."/>
            <person name="Chan T.F."/>
            <person name="Ji K.M."/>
            <person name="Liu X.Y."/>
            <person name="Zhou J.W."/>
            <person name="Li R.Q."/>
            <person name="Yang K.Y."/>
            <person name="Li J."/>
            <person name="Li M."/>
            <person name="Law P.T.W."/>
            <person name="Wu Y.L."/>
            <person name="Cai Z.L."/>
            <person name="Qin H."/>
            <person name="Bao Y."/>
            <person name="Leung R.K.K."/>
            <person name="Ng P.K.S."/>
            <person name="Zou J."/>
            <person name="Zhong X.J."/>
            <person name="Ran P.X."/>
            <person name="Zhong N.S."/>
            <person name="Liu Z.G."/>
            <person name="Tsui S.K.W."/>
        </authorList>
    </citation>
    <scope>NUCLEOTIDE SEQUENCE</scope>
    <source>
        <strain evidence="2">Derf</strain>
        <tissue evidence="2">Whole organism</tissue>
    </source>
</reference>
<dbReference type="Proteomes" id="UP000790347">
    <property type="component" value="Unassembled WGS sequence"/>
</dbReference>
<keyword evidence="1" id="KW-1133">Transmembrane helix</keyword>
<evidence type="ECO:0000313" key="3">
    <source>
        <dbReference type="Proteomes" id="UP000790347"/>
    </source>
</evidence>
<keyword evidence="1" id="KW-0472">Membrane</keyword>
<keyword evidence="3" id="KW-1185">Reference proteome</keyword>